<evidence type="ECO:0000313" key="1">
    <source>
        <dbReference type="EMBL" id="KAJ7513683.1"/>
    </source>
</evidence>
<sequence>MFFRCLAAVTGLACMLGVARMLRDLWWQPWQICKRLQAQGVKGPPFIPILGNQPEVARLLAHATSRQMERSSHGIVPYILPDYTTWSKLYGDTFLYTFGSEVRLTIADPALIKEILSNYKDFPKVSPDVLVRDLFGDGGLALAEGEKWAQKRRILNPGFQVEKLKQAMVEAMSELTTRMLSDWERRIVEAKSPKAMKTVEIDVLKEYQNLTADVIAHTAFGTSYEAGKMVFKLQRRQQAMVAEAYKSICLPGLSYLPTPTNLNRWKIRKVIEDNLRQIVEKRLQQNETQHNDLLGIMISAYKTELLANHKDNRMSIQDIVDECKTFFFAGHETTASLLTWTTMLLALHSDWQERARAEVMGVCGRSHPSSDMLSQLKLVGMVLNEALRLYPATSMLTRFTDRDMKLGKLMIPKGTVLFLHMLVMMHNKQLWGEDADNFSPERFSKGIAQSAKHPWAFIPFSIGPRNCIGQVFALMEAKVVLCKLLQKFSFQLSPAYVHAPGQLIVIQPKQGMQILLEPIE</sequence>
<dbReference type="EMBL" id="CM055114">
    <property type="protein sequence ID" value="KAJ7513683.1"/>
    <property type="molecule type" value="Genomic_DNA"/>
</dbReference>
<reference evidence="2" key="1">
    <citation type="journal article" date="2024" name="Proc. Natl. Acad. Sci. U.S.A.">
        <title>Extraordinary preservation of gene collinearity over three hundred million years revealed in homosporous lycophytes.</title>
        <authorList>
            <person name="Li C."/>
            <person name="Wickell D."/>
            <person name="Kuo L.Y."/>
            <person name="Chen X."/>
            <person name="Nie B."/>
            <person name="Liao X."/>
            <person name="Peng D."/>
            <person name="Ji J."/>
            <person name="Jenkins J."/>
            <person name="Williams M."/>
            <person name="Shu S."/>
            <person name="Plott C."/>
            <person name="Barry K."/>
            <person name="Rajasekar S."/>
            <person name="Grimwood J."/>
            <person name="Han X."/>
            <person name="Sun S."/>
            <person name="Hou Z."/>
            <person name="He W."/>
            <person name="Dai G."/>
            <person name="Sun C."/>
            <person name="Schmutz J."/>
            <person name="Leebens-Mack J.H."/>
            <person name="Li F.W."/>
            <person name="Wang L."/>
        </authorList>
    </citation>
    <scope>NUCLEOTIDE SEQUENCE [LARGE SCALE GENOMIC DNA]</scope>
    <source>
        <strain evidence="2">cv. PW_Plant_1</strain>
    </source>
</reference>
<proteinExistence type="predicted"/>
<keyword evidence="2" id="KW-1185">Reference proteome</keyword>
<gene>
    <name evidence="1" type="ORF">O6H91_23G010700</name>
</gene>
<name>A0ACC2A7Z8_DIPCM</name>
<comment type="caution">
    <text evidence="1">The sequence shown here is derived from an EMBL/GenBank/DDBJ whole genome shotgun (WGS) entry which is preliminary data.</text>
</comment>
<evidence type="ECO:0000313" key="2">
    <source>
        <dbReference type="Proteomes" id="UP001162992"/>
    </source>
</evidence>
<organism evidence="1 2">
    <name type="scientific">Diphasiastrum complanatum</name>
    <name type="common">Issler's clubmoss</name>
    <name type="synonym">Lycopodium complanatum</name>
    <dbReference type="NCBI Taxonomy" id="34168"/>
    <lineage>
        <taxon>Eukaryota</taxon>
        <taxon>Viridiplantae</taxon>
        <taxon>Streptophyta</taxon>
        <taxon>Embryophyta</taxon>
        <taxon>Tracheophyta</taxon>
        <taxon>Lycopodiopsida</taxon>
        <taxon>Lycopodiales</taxon>
        <taxon>Lycopodiaceae</taxon>
        <taxon>Lycopodioideae</taxon>
        <taxon>Diphasiastrum</taxon>
    </lineage>
</organism>
<accession>A0ACC2A7Z8</accession>
<protein>
    <submittedName>
        <fullName evidence="1">Uncharacterized protein</fullName>
    </submittedName>
</protein>
<dbReference type="Proteomes" id="UP001162992">
    <property type="component" value="Chromosome 23"/>
</dbReference>